<comment type="caution">
    <text evidence="3">The sequence shown here is derived from an EMBL/GenBank/DDBJ whole genome shotgun (WGS) entry which is preliminary data.</text>
</comment>
<dbReference type="Pfam" id="PF14257">
    <property type="entry name" value="DUF4349"/>
    <property type="match status" value="1"/>
</dbReference>
<feature type="transmembrane region" description="Helical" evidence="1">
    <location>
        <begin position="273"/>
        <end position="299"/>
    </location>
</feature>
<reference evidence="3 4" key="1">
    <citation type="journal article" date="2016" name="Nat. Commun.">
        <title>Thousands of microbial genomes shed light on interconnected biogeochemical processes in an aquifer system.</title>
        <authorList>
            <person name="Anantharaman K."/>
            <person name="Brown C.T."/>
            <person name="Hug L.A."/>
            <person name="Sharon I."/>
            <person name="Castelle C.J."/>
            <person name="Probst A.J."/>
            <person name="Thomas B.C."/>
            <person name="Singh A."/>
            <person name="Wilkins M.J."/>
            <person name="Karaoz U."/>
            <person name="Brodie E.L."/>
            <person name="Williams K.H."/>
            <person name="Hubbard S.S."/>
            <person name="Banfield J.F."/>
        </authorList>
    </citation>
    <scope>NUCLEOTIDE SEQUENCE [LARGE SCALE GENOMIC DNA]</scope>
</reference>
<protein>
    <recommendedName>
        <fullName evidence="2">DUF4349 domain-containing protein</fullName>
    </recommendedName>
</protein>
<dbReference type="Proteomes" id="UP000177171">
    <property type="component" value="Unassembled WGS sequence"/>
</dbReference>
<evidence type="ECO:0000313" key="3">
    <source>
        <dbReference type="EMBL" id="OHA13317.1"/>
    </source>
</evidence>
<evidence type="ECO:0000259" key="2">
    <source>
        <dbReference type="Pfam" id="PF14257"/>
    </source>
</evidence>
<sequence>MKRLLKIVLYTLVILVLLGIVTSIFLSSLNTARRKSSSPVLANPTGVSSFGSFGLPSFRSERDVETVDNVQVQQNQEGVLTQRKIIKNGSLSIFVKKVDEAVSNIHEIATRLSGFVASSQIYDSSGGVKSGSITVRVPASNFDSVLTEIKKIAVRVDKESVNAQDVTEQYIDLESQLRNLRAEEVQYLEIMKRAYTVQDTLNVAQRLSDVRGRIERIQGQLQYLSQQIDMSTISVTINADADIKIFGIQWRPIFVVKQSFRGMLEEITGYIDWMIWFIFSLPVIVLWVVTIVFVTAVVWRLFRWIKTRFFSDADLKETLKTKLW</sequence>
<keyword evidence="1" id="KW-0472">Membrane</keyword>
<feature type="transmembrane region" description="Helical" evidence="1">
    <location>
        <begin position="7"/>
        <end position="29"/>
    </location>
</feature>
<evidence type="ECO:0000313" key="4">
    <source>
        <dbReference type="Proteomes" id="UP000177171"/>
    </source>
</evidence>
<dbReference type="EMBL" id="MHQY01000030">
    <property type="protein sequence ID" value="OHA13317.1"/>
    <property type="molecule type" value="Genomic_DNA"/>
</dbReference>
<name>A0A1G2LNX6_9BACT</name>
<organism evidence="3 4">
    <name type="scientific">Candidatus Sungbacteria bacterium RIFCSPLOWO2_12_FULL_41_11</name>
    <dbReference type="NCBI Taxonomy" id="1802286"/>
    <lineage>
        <taxon>Bacteria</taxon>
        <taxon>Candidatus Sungiibacteriota</taxon>
    </lineage>
</organism>
<keyword evidence="1" id="KW-0812">Transmembrane</keyword>
<keyword evidence="1" id="KW-1133">Transmembrane helix</keyword>
<dbReference type="InterPro" id="IPR025645">
    <property type="entry name" value="DUF4349"/>
</dbReference>
<accession>A0A1G2LNX6</accession>
<proteinExistence type="predicted"/>
<evidence type="ECO:0000256" key="1">
    <source>
        <dbReference type="SAM" id="Phobius"/>
    </source>
</evidence>
<feature type="domain" description="DUF4349" evidence="2">
    <location>
        <begin position="83"/>
        <end position="299"/>
    </location>
</feature>
<gene>
    <name evidence="3" type="ORF">A3G49_00710</name>
</gene>
<dbReference type="AlphaFoldDB" id="A0A1G2LNX6"/>